<dbReference type="AlphaFoldDB" id="A0A6I4IW90"/>
<dbReference type="InterPro" id="IPR002060">
    <property type="entry name" value="Squ/phyt_synthse"/>
</dbReference>
<comment type="caution">
    <text evidence="1">The sequence shown here is derived from an EMBL/GenBank/DDBJ whole genome shotgun (WGS) entry which is preliminary data.</text>
</comment>
<protein>
    <recommendedName>
        <fullName evidence="3">Phytoene synthase</fullName>
    </recommendedName>
</protein>
<dbReference type="Gene3D" id="1.10.600.10">
    <property type="entry name" value="Farnesyl Diphosphate Synthase"/>
    <property type="match status" value="1"/>
</dbReference>
<evidence type="ECO:0000313" key="2">
    <source>
        <dbReference type="Proteomes" id="UP000441389"/>
    </source>
</evidence>
<sequence length="218" mass="23233">MTIAESPDPAPADPERALALAYAPVHARAGLAALWALDEQMGAIVARTENPAVGQMRLTWWHDALRSLREARPVDPVLVALADAITIDPAALLPLIDGWEVLLDPLPLEEEQLLSYAEGRGGTLFRAASGLLGGDPAGSIDAGKLWSLVDLAFRISDRATAERALSIARRYAPGPLPRALAVLASLARRDARRGIDRPRRQGSPARVARALLAGLTGR</sequence>
<evidence type="ECO:0000313" key="1">
    <source>
        <dbReference type="EMBL" id="MVO76339.1"/>
    </source>
</evidence>
<dbReference type="RefSeq" id="WP_157024942.1">
    <property type="nucleotide sequence ID" value="NZ_WQMS01000001.1"/>
</dbReference>
<dbReference type="EMBL" id="WQMS01000001">
    <property type="protein sequence ID" value="MVO76339.1"/>
    <property type="molecule type" value="Genomic_DNA"/>
</dbReference>
<name>A0A6I4IW90_9SPHN</name>
<keyword evidence="2" id="KW-1185">Reference proteome</keyword>
<accession>A0A6I4IW90</accession>
<evidence type="ECO:0008006" key="3">
    <source>
        <dbReference type="Google" id="ProtNLM"/>
    </source>
</evidence>
<dbReference type="SUPFAM" id="SSF48576">
    <property type="entry name" value="Terpenoid synthases"/>
    <property type="match status" value="1"/>
</dbReference>
<dbReference type="Proteomes" id="UP000441389">
    <property type="component" value="Unassembled WGS sequence"/>
</dbReference>
<organism evidence="1 2">
    <name type="scientific">Sphingomonas horti</name>
    <dbReference type="NCBI Taxonomy" id="2682842"/>
    <lineage>
        <taxon>Bacteria</taxon>
        <taxon>Pseudomonadati</taxon>
        <taxon>Pseudomonadota</taxon>
        <taxon>Alphaproteobacteria</taxon>
        <taxon>Sphingomonadales</taxon>
        <taxon>Sphingomonadaceae</taxon>
        <taxon>Sphingomonas</taxon>
    </lineage>
</organism>
<gene>
    <name evidence="1" type="ORF">GON01_00080</name>
</gene>
<proteinExistence type="predicted"/>
<dbReference type="Pfam" id="PF00494">
    <property type="entry name" value="SQS_PSY"/>
    <property type="match status" value="1"/>
</dbReference>
<reference evidence="1 2" key="1">
    <citation type="submission" date="2019-12" db="EMBL/GenBank/DDBJ databases">
        <authorList>
            <person name="Huq M.A."/>
        </authorList>
    </citation>
    <scope>NUCLEOTIDE SEQUENCE [LARGE SCALE GENOMIC DNA]</scope>
    <source>
        <strain evidence="1 2">MAH-20</strain>
    </source>
</reference>
<dbReference type="InterPro" id="IPR008949">
    <property type="entry name" value="Isoprenoid_synthase_dom_sf"/>
</dbReference>